<dbReference type="RefSeq" id="XP_020070534.1">
    <property type="nucleotide sequence ID" value="XM_020216409.1"/>
</dbReference>
<dbReference type="InterPro" id="IPR011008">
    <property type="entry name" value="Dimeric_a/b-barrel"/>
</dbReference>
<evidence type="ECO:0000313" key="2">
    <source>
        <dbReference type="EMBL" id="ODV73495.1"/>
    </source>
</evidence>
<evidence type="ECO:0000259" key="1">
    <source>
        <dbReference type="Pfam" id="PF03795"/>
    </source>
</evidence>
<dbReference type="OMA" id="FAKEGIW"/>
<accession>A0A1E4S1V6</accession>
<organism evidence="2 3">
    <name type="scientific">Cyberlindnera jadinii (strain ATCC 18201 / CBS 1600 / BCRC 20928 / JCM 3617 / NBRC 0987 / NRRL Y-1542)</name>
    <name type="common">Torula yeast</name>
    <name type="synonym">Candida utilis</name>
    <dbReference type="NCBI Taxonomy" id="983966"/>
    <lineage>
        <taxon>Eukaryota</taxon>
        <taxon>Fungi</taxon>
        <taxon>Dikarya</taxon>
        <taxon>Ascomycota</taxon>
        <taxon>Saccharomycotina</taxon>
        <taxon>Saccharomycetes</taxon>
        <taxon>Phaffomycetales</taxon>
        <taxon>Phaffomycetaceae</taxon>
        <taxon>Cyberlindnera</taxon>
    </lineage>
</organism>
<dbReference type="EMBL" id="KV453930">
    <property type="protein sequence ID" value="ODV73495.1"/>
    <property type="molecule type" value="Genomic_DNA"/>
</dbReference>
<dbReference type="OrthoDB" id="5519740at2759"/>
<dbReference type="InterPro" id="IPR005545">
    <property type="entry name" value="YCII"/>
</dbReference>
<protein>
    <recommendedName>
        <fullName evidence="1">YCII-related domain-containing protein</fullName>
    </recommendedName>
</protein>
<name>A0A1E4S1V6_CYBJN</name>
<dbReference type="Pfam" id="PF03795">
    <property type="entry name" value="YCII"/>
    <property type="match status" value="1"/>
</dbReference>
<proteinExistence type="predicted"/>
<dbReference type="PANTHER" id="PTHR33606">
    <property type="entry name" value="PROTEIN YCII"/>
    <property type="match status" value="1"/>
</dbReference>
<reference evidence="2 3" key="1">
    <citation type="journal article" date="2016" name="Proc. Natl. Acad. Sci. U.S.A.">
        <title>Comparative genomics of biotechnologically important yeasts.</title>
        <authorList>
            <person name="Riley R."/>
            <person name="Haridas S."/>
            <person name="Wolfe K.H."/>
            <person name="Lopes M.R."/>
            <person name="Hittinger C.T."/>
            <person name="Goeker M."/>
            <person name="Salamov A.A."/>
            <person name="Wisecaver J.H."/>
            <person name="Long T.M."/>
            <person name="Calvey C.H."/>
            <person name="Aerts A.L."/>
            <person name="Barry K.W."/>
            <person name="Choi C."/>
            <person name="Clum A."/>
            <person name="Coughlan A.Y."/>
            <person name="Deshpande S."/>
            <person name="Douglass A.P."/>
            <person name="Hanson S.J."/>
            <person name="Klenk H.-P."/>
            <person name="LaButti K.M."/>
            <person name="Lapidus A."/>
            <person name="Lindquist E.A."/>
            <person name="Lipzen A.M."/>
            <person name="Meier-Kolthoff J.P."/>
            <person name="Ohm R.A."/>
            <person name="Otillar R.P."/>
            <person name="Pangilinan J.L."/>
            <person name="Peng Y."/>
            <person name="Rokas A."/>
            <person name="Rosa C.A."/>
            <person name="Scheuner C."/>
            <person name="Sibirny A.A."/>
            <person name="Slot J.C."/>
            <person name="Stielow J.B."/>
            <person name="Sun H."/>
            <person name="Kurtzman C.P."/>
            <person name="Blackwell M."/>
            <person name="Grigoriev I.V."/>
            <person name="Jeffries T.W."/>
        </authorList>
    </citation>
    <scope>NUCLEOTIDE SEQUENCE [LARGE SCALE GENOMIC DNA]</scope>
    <source>
        <strain evidence="3">ATCC 18201 / CBS 1600 / BCRC 20928 / JCM 3617 / NBRC 0987 / NRRL Y-1542</strain>
    </source>
</reference>
<sequence length="105" mass="11461">MVEWLAVVYDKPNTDRSNVRAQHLADIPAGVKNGVITSAGAIFNEVPKEGSKPNFAGSVLTVIADSKEEALEFLKGDIYAREGIWDLENVLLYPAGLAYRKAKDL</sequence>
<dbReference type="Proteomes" id="UP000094389">
    <property type="component" value="Unassembled WGS sequence"/>
</dbReference>
<keyword evidence="3" id="KW-1185">Reference proteome</keyword>
<feature type="domain" description="YCII-related" evidence="1">
    <location>
        <begin position="3"/>
        <end position="86"/>
    </location>
</feature>
<dbReference type="SUPFAM" id="SSF54909">
    <property type="entry name" value="Dimeric alpha+beta barrel"/>
    <property type="match status" value="1"/>
</dbReference>
<dbReference type="GeneID" id="30990805"/>
<dbReference type="InterPro" id="IPR051807">
    <property type="entry name" value="Sec-metab_biosynth-assoc"/>
</dbReference>
<evidence type="ECO:0000313" key="3">
    <source>
        <dbReference type="Proteomes" id="UP000094389"/>
    </source>
</evidence>
<gene>
    <name evidence="2" type="ORF">CYBJADRAFT_172906</name>
</gene>
<dbReference type="PANTHER" id="PTHR33606:SF3">
    <property type="entry name" value="PROTEIN YCII"/>
    <property type="match status" value="1"/>
</dbReference>
<dbReference type="AlphaFoldDB" id="A0A1E4S1V6"/>
<dbReference type="Gene3D" id="3.30.70.1060">
    <property type="entry name" value="Dimeric alpha+beta barrel"/>
    <property type="match status" value="1"/>
</dbReference>